<dbReference type="AlphaFoldDB" id="A0A4Q7N5K5"/>
<sequence>MADQDAYKTLKRLLESGSIEDMDEIVSIVGKTKLKTTVGIHYDTFLKRVKKPEDFAIKHIKRLADLIGVDPRIVTNLIFDKMEKKSKRK</sequence>
<proteinExistence type="predicted"/>
<dbReference type="EMBL" id="SGXA01000001">
    <property type="protein sequence ID" value="RZS76309.1"/>
    <property type="molecule type" value="Genomic_DNA"/>
</dbReference>
<dbReference type="OrthoDB" id="676945at2"/>
<protein>
    <recommendedName>
        <fullName evidence="3">Cro/C1-type helix-turn-helix DNA-binding protein</fullName>
    </recommendedName>
</protein>
<name>A0A4Q7N5K5_9BACT</name>
<evidence type="ECO:0008006" key="3">
    <source>
        <dbReference type="Google" id="ProtNLM"/>
    </source>
</evidence>
<keyword evidence="2" id="KW-1185">Reference proteome</keyword>
<evidence type="ECO:0000313" key="1">
    <source>
        <dbReference type="EMBL" id="RZS76309.1"/>
    </source>
</evidence>
<accession>A0A4Q7N5K5</accession>
<dbReference type="Proteomes" id="UP000293874">
    <property type="component" value="Unassembled WGS sequence"/>
</dbReference>
<reference evidence="1 2" key="1">
    <citation type="submission" date="2019-02" db="EMBL/GenBank/DDBJ databases">
        <title>Genomic Encyclopedia of Type Strains, Phase IV (KMG-IV): sequencing the most valuable type-strain genomes for metagenomic binning, comparative biology and taxonomic classification.</title>
        <authorList>
            <person name="Goeker M."/>
        </authorList>
    </citation>
    <scope>NUCLEOTIDE SEQUENCE [LARGE SCALE GENOMIC DNA]</scope>
    <source>
        <strain evidence="1 2">DSM 18116</strain>
    </source>
</reference>
<organism evidence="1 2">
    <name type="scientific">Pseudobacter ginsenosidimutans</name>
    <dbReference type="NCBI Taxonomy" id="661488"/>
    <lineage>
        <taxon>Bacteria</taxon>
        <taxon>Pseudomonadati</taxon>
        <taxon>Bacteroidota</taxon>
        <taxon>Chitinophagia</taxon>
        <taxon>Chitinophagales</taxon>
        <taxon>Chitinophagaceae</taxon>
        <taxon>Pseudobacter</taxon>
    </lineage>
</organism>
<evidence type="ECO:0000313" key="2">
    <source>
        <dbReference type="Proteomes" id="UP000293874"/>
    </source>
</evidence>
<gene>
    <name evidence="1" type="ORF">EV199_2190</name>
</gene>
<comment type="caution">
    <text evidence="1">The sequence shown here is derived from an EMBL/GenBank/DDBJ whole genome shotgun (WGS) entry which is preliminary data.</text>
</comment>
<dbReference type="RefSeq" id="WP_130540613.1">
    <property type="nucleotide sequence ID" value="NZ_CP042431.1"/>
</dbReference>